<reference evidence="4" key="3">
    <citation type="submission" date="2025-05" db="UniProtKB">
        <authorList>
            <consortium name="Ensembl"/>
        </authorList>
    </citation>
    <scope>IDENTIFICATION</scope>
    <source>
        <strain evidence="4">JP 163 A</strain>
    </source>
</reference>
<evidence type="ECO:0000313" key="5">
    <source>
        <dbReference type="Proteomes" id="UP000002852"/>
    </source>
</evidence>
<dbReference type="GO" id="GO:0008270">
    <property type="term" value="F:zinc ion binding"/>
    <property type="evidence" value="ECO:0007669"/>
    <property type="project" value="UniProtKB-KW"/>
</dbReference>
<dbReference type="GeneTree" id="ENSGT00940000182137"/>
<reference evidence="5" key="1">
    <citation type="submission" date="2012-01" db="EMBL/GenBank/DDBJ databases">
        <authorList>
            <person name="Walter R."/>
            <person name="Schartl M."/>
            <person name="Warren W."/>
        </authorList>
    </citation>
    <scope>NUCLEOTIDE SEQUENCE [LARGE SCALE GENOMIC DNA]</scope>
    <source>
        <strain evidence="5">JP 163 A</strain>
    </source>
</reference>
<reference evidence="5" key="2">
    <citation type="journal article" date="2013" name="Nat. Genet.">
        <title>The genome of the platyfish, Xiphophorus maculatus, provides insights into evolutionary adaptation and several complex traits.</title>
        <authorList>
            <person name="Schartl M."/>
            <person name="Walter R.B."/>
            <person name="Shen Y."/>
            <person name="Garcia T."/>
            <person name="Catchen J."/>
            <person name="Amores A."/>
            <person name="Braasch I."/>
            <person name="Chalopin D."/>
            <person name="Volff J.N."/>
            <person name="Lesch K.P."/>
            <person name="Bisazza A."/>
            <person name="Minx P."/>
            <person name="Hillier L."/>
            <person name="Wilson R.K."/>
            <person name="Fuerstenberg S."/>
            <person name="Boore J."/>
            <person name="Searle S."/>
            <person name="Postlethwait J.H."/>
            <person name="Warren W.C."/>
        </authorList>
    </citation>
    <scope>NUCLEOTIDE SEQUENCE [LARGE SCALE GENOMIC DNA]</scope>
    <source>
        <strain evidence="5">JP 163 A</strain>
    </source>
</reference>
<accession>A0A3B5Q034</accession>
<keyword evidence="2" id="KW-0175">Coiled coil</keyword>
<keyword evidence="1" id="KW-0479">Metal-binding</keyword>
<dbReference type="InterPro" id="IPR036875">
    <property type="entry name" value="Znf_CCHC_sf"/>
</dbReference>
<proteinExistence type="predicted"/>
<dbReference type="GO" id="GO:0003676">
    <property type="term" value="F:nucleic acid binding"/>
    <property type="evidence" value="ECO:0007669"/>
    <property type="project" value="InterPro"/>
</dbReference>
<organism evidence="4 5">
    <name type="scientific">Xiphophorus maculatus</name>
    <name type="common">Southern platyfish</name>
    <name type="synonym">Platypoecilus maculatus</name>
    <dbReference type="NCBI Taxonomy" id="8083"/>
    <lineage>
        <taxon>Eukaryota</taxon>
        <taxon>Metazoa</taxon>
        <taxon>Chordata</taxon>
        <taxon>Craniata</taxon>
        <taxon>Vertebrata</taxon>
        <taxon>Euteleostomi</taxon>
        <taxon>Actinopterygii</taxon>
        <taxon>Neopterygii</taxon>
        <taxon>Teleostei</taxon>
        <taxon>Neoteleostei</taxon>
        <taxon>Acanthomorphata</taxon>
        <taxon>Ovalentaria</taxon>
        <taxon>Atherinomorphae</taxon>
        <taxon>Cyprinodontiformes</taxon>
        <taxon>Poeciliidae</taxon>
        <taxon>Poeciliinae</taxon>
        <taxon>Xiphophorus</taxon>
    </lineage>
</organism>
<dbReference type="Pfam" id="PF00098">
    <property type="entry name" value="zf-CCHC"/>
    <property type="match status" value="1"/>
</dbReference>
<dbReference type="Ensembl" id="ENSXMAT00000030490.1">
    <property type="protein sequence ID" value="ENSXMAP00000024480.1"/>
    <property type="gene ID" value="ENSXMAG00000025596.1"/>
</dbReference>
<keyword evidence="1" id="KW-0863">Zinc-finger</keyword>
<evidence type="ECO:0000313" key="4">
    <source>
        <dbReference type="Ensembl" id="ENSXMAP00000024480.1"/>
    </source>
</evidence>
<keyword evidence="5" id="KW-1185">Reference proteome</keyword>
<protein>
    <recommendedName>
        <fullName evidence="3">CCHC-type domain-containing protein</fullName>
    </recommendedName>
</protein>
<name>A0A3B5Q034_XIPMA</name>
<dbReference type="SMART" id="SM00343">
    <property type="entry name" value="ZnF_C2HC"/>
    <property type="match status" value="1"/>
</dbReference>
<dbReference type="PROSITE" id="PS50158">
    <property type="entry name" value="ZF_CCHC"/>
    <property type="match status" value="1"/>
</dbReference>
<keyword evidence="1" id="KW-0862">Zinc</keyword>
<dbReference type="Proteomes" id="UP000002852">
    <property type="component" value="Unassembled WGS sequence"/>
</dbReference>
<dbReference type="SUPFAM" id="SSF57756">
    <property type="entry name" value="Retrovirus zinc finger-like domains"/>
    <property type="match status" value="1"/>
</dbReference>
<feature type="domain" description="CCHC-type" evidence="3">
    <location>
        <begin position="107"/>
        <end position="122"/>
    </location>
</feature>
<evidence type="ECO:0000256" key="1">
    <source>
        <dbReference type="PROSITE-ProRule" id="PRU00047"/>
    </source>
</evidence>
<dbReference type="Gene3D" id="4.10.60.10">
    <property type="entry name" value="Zinc finger, CCHC-type"/>
    <property type="match status" value="1"/>
</dbReference>
<dbReference type="AlphaFoldDB" id="A0A3B5Q034"/>
<evidence type="ECO:0000256" key="2">
    <source>
        <dbReference type="SAM" id="Coils"/>
    </source>
</evidence>
<sequence>WTLRKKEPNFLSKVNKQLLKLQLGEARQKLHLAKQDKKEAKAMLTAAAPSIPAPGQVPVPVAQPGPHISVAPRWQSGFQGWRGRRGRAPAWSGVRGRGARGWKLRDRCLYCGEEGHWVRQCPHYTPVAAQDDALPSLPQQPPNAALLPRHPGQYFQAGEY</sequence>
<dbReference type="Ensembl" id="ENSXMAT00000038585.1">
    <property type="protein sequence ID" value="ENSXMAP00000033669.1"/>
    <property type="gene ID" value="ENSXMAG00000028174.1"/>
</dbReference>
<feature type="coiled-coil region" evidence="2">
    <location>
        <begin position="16"/>
        <end position="43"/>
    </location>
</feature>
<evidence type="ECO:0000259" key="3">
    <source>
        <dbReference type="PROSITE" id="PS50158"/>
    </source>
</evidence>
<dbReference type="InterPro" id="IPR001878">
    <property type="entry name" value="Znf_CCHC"/>
</dbReference>